<dbReference type="InterPro" id="IPR000100">
    <property type="entry name" value="RNase_P"/>
</dbReference>
<dbReference type="GO" id="GO:0001682">
    <property type="term" value="P:tRNA 5'-leader removal"/>
    <property type="evidence" value="ECO:0007669"/>
    <property type="project" value="UniProtKB-UniRule"/>
</dbReference>
<comment type="function">
    <text evidence="1 7">RNaseP catalyzes the removal of the 5'-leader sequence from pre-tRNA to produce the mature 5'-terminus. It can also cleave other RNA substrates such as 4.5S RNA. The protein component plays an auxiliary but essential role in vivo by binding to the 5'-leader sequence and broadening the substrate specificity of the ribozyme.</text>
</comment>
<evidence type="ECO:0000256" key="1">
    <source>
        <dbReference type="ARBA" id="ARBA00002663"/>
    </source>
</evidence>
<dbReference type="Gene3D" id="3.30.230.10">
    <property type="match status" value="1"/>
</dbReference>
<evidence type="ECO:0000313" key="9">
    <source>
        <dbReference type="EMBL" id="RSU06863.1"/>
    </source>
</evidence>
<evidence type="ECO:0000256" key="8">
    <source>
        <dbReference type="NCBIfam" id="TIGR00188"/>
    </source>
</evidence>
<dbReference type="EMBL" id="NGJZ01000002">
    <property type="protein sequence ID" value="RSU06863.1"/>
    <property type="molecule type" value="Genomic_DNA"/>
</dbReference>
<dbReference type="AlphaFoldDB" id="A0A430AG55"/>
<dbReference type="FunFam" id="3.30.230.10:FF:000021">
    <property type="entry name" value="Ribonuclease P protein component"/>
    <property type="match status" value="1"/>
</dbReference>
<evidence type="ECO:0000256" key="3">
    <source>
        <dbReference type="ARBA" id="ARBA00022722"/>
    </source>
</evidence>
<dbReference type="InterPro" id="IPR014721">
    <property type="entry name" value="Ribsml_uS5_D2-typ_fold_subgr"/>
</dbReference>
<evidence type="ECO:0000256" key="6">
    <source>
        <dbReference type="ARBA" id="ARBA00022884"/>
    </source>
</evidence>
<comment type="catalytic activity">
    <reaction evidence="7">
        <text>Endonucleolytic cleavage of RNA, removing 5'-extranucleotides from tRNA precursor.</text>
        <dbReference type="EC" id="3.1.26.5"/>
    </reaction>
</comment>
<name>A0A430AG55_9ENTE</name>
<reference evidence="9 10" key="1">
    <citation type="submission" date="2017-05" db="EMBL/GenBank/DDBJ databases">
        <title>Vagococcus spp. assemblies.</title>
        <authorList>
            <person name="Gulvik C.A."/>
        </authorList>
    </citation>
    <scope>NUCLEOTIDE SEQUENCE [LARGE SCALE GENOMIC DNA]</scope>
    <source>
        <strain evidence="9 10">DSM 24756</strain>
    </source>
</reference>
<keyword evidence="3 7" id="KW-0540">Nuclease</keyword>
<evidence type="ECO:0000313" key="10">
    <source>
        <dbReference type="Proteomes" id="UP000288669"/>
    </source>
</evidence>
<comment type="caution">
    <text evidence="9">The sequence shown here is derived from an EMBL/GenBank/DDBJ whole genome shotgun (WGS) entry which is preliminary data.</text>
</comment>
<keyword evidence="10" id="KW-1185">Reference proteome</keyword>
<dbReference type="PROSITE" id="PS00648">
    <property type="entry name" value="RIBONUCLEASE_P"/>
    <property type="match status" value="1"/>
</dbReference>
<comment type="similarity">
    <text evidence="7">Belongs to the RnpA family.</text>
</comment>
<dbReference type="Pfam" id="PF00825">
    <property type="entry name" value="Ribonuclease_P"/>
    <property type="match status" value="1"/>
</dbReference>
<dbReference type="GO" id="GO:0000049">
    <property type="term" value="F:tRNA binding"/>
    <property type="evidence" value="ECO:0007669"/>
    <property type="project" value="UniProtKB-UniRule"/>
</dbReference>
<dbReference type="PANTHER" id="PTHR33992">
    <property type="entry name" value="RIBONUCLEASE P PROTEIN COMPONENT"/>
    <property type="match status" value="1"/>
</dbReference>
<keyword evidence="2 7" id="KW-0819">tRNA processing</keyword>
<dbReference type="NCBIfam" id="TIGR00188">
    <property type="entry name" value="rnpA"/>
    <property type="match status" value="1"/>
</dbReference>
<dbReference type="PANTHER" id="PTHR33992:SF1">
    <property type="entry name" value="RIBONUCLEASE P PROTEIN COMPONENT"/>
    <property type="match status" value="1"/>
</dbReference>
<keyword evidence="6 7" id="KW-0694">RNA-binding</keyword>
<dbReference type="InterPro" id="IPR020539">
    <property type="entry name" value="RNase_P_CS"/>
</dbReference>
<accession>A0A430AG55</accession>
<dbReference type="GO" id="GO:0030677">
    <property type="term" value="C:ribonuclease P complex"/>
    <property type="evidence" value="ECO:0007669"/>
    <property type="project" value="TreeGrafter"/>
</dbReference>
<dbReference type="HAMAP" id="MF_00227">
    <property type="entry name" value="RNase_P"/>
    <property type="match status" value="1"/>
</dbReference>
<sequence>MRKSYRIKKEQEFQKIIQTRQSFANRNFVVYIMKKNVQPHFRVGISVGKKVGNAVRRNRVKRQIRQALFELKEDISSEYNFVVIARPAVIHLNTREVKQNIRHVLKLAKVMNK</sequence>
<dbReference type="SUPFAM" id="SSF54211">
    <property type="entry name" value="Ribosomal protein S5 domain 2-like"/>
    <property type="match status" value="1"/>
</dbReference>
<evidence type="ECO:0000256" key="2">
    <source>
        <dbReference type="ARBA" id="ARBA00022694"/>
    </source>
</evidence>
<dbReference type="EC" id="3.1.26.5" evidence="7 8"/>
<proteinExistence type="inferred from homology"/>
<evidence type="ECO:0000256" key="7">
    <source>
        <dbReference type="HAMAP-Rule" id="MF_00227"/>
    </source>
</evidence>
<dbReference type="GO" id="GO:0042781">
    <property type="term" value="F:3'-tRNA processing endoribonuclease activity"/>
    <property type="evidence" value="ECO:0007669"/>
    <property type="project" value="TreeGrafter"/>
</dbReference>
<dbReference type="InterPro" id="IPR020568">
    <property type="entry name" value="Ribosomal_Su5_D2-typ_SF"/>
</dbReference>
<dbReference type="GO" id="GO:0004526">
    <property type="term" value="F:ribonuclease P activity"/>
    <property type="evidence" value="ECO:0007669"/>
    <property type="project" value="UniProtKB-UniRule"/>
</dbReference>
<comment type="subunit">
    <text evidence="7">Consists of a catalytic RNA component (M1 or rnpB) and a protein subunit.</text>
</comment>
<dbReference type="RefSeq" id="WP_126823902.1">
    <property type="nucleotide sequence ID" value="NZ_JBHLWU010000002.1"/>
</dbReference>
<protein>
    <recommendedName>
        <fullName evidence="7 8">Ribonuclease P protein component</fullName>
        <shortName evidence="7">RNase P protein</shortName>
        <shortName evidence="7">RNaseP protein</shortName>
        <ecNumber evidence="7 8">3.1.26.5</ecNumber>
    </recommendedName>
    <alternativeName>
        <fullName evidence="7">Protein C5</fullName>
    </alternativeName>
</protein>
<organism evidence="9 10">
    <name type="scientific">Vagococcus entomophilus</name>
    <dbReference type="NCBI Taxonomy" id="1160095"/>
    <lineage>
        <taxon>Bacteria</taxon>
        <taxon>Bacillati</taxon>
        <taxon>Bacillota</taxon>
        <taxon>Bacilli</taxon>
        <taxon>Lactobacillales</taxon>
        <taxon>Enterococcaceae</taxon>
        <taxon>Vagococcus</taxon>
    </lineage>
</organism>
<evidence type="ECO:0000256" key="5">
    <source>
        <dbReference type="ARBA" id="ARBA00022801"/>
    </source>
</evidence>
<evidence type="ECO:0000256" key="4">
    <source>
        <dbReference type="ARBA" id="ARBA00022759"/>
    </source>
</evidence>
<dbReference type="Proteomes" id="UP000288669">
    <property type="component" value="Unassembled WGS sequence"/>
</dbReference>
<dbReference type="OrthoDB" id="9810867at2"/>
<keyword evidence="5 7" id="KW-0378">Hydrolase</keyword>
<gene>
    <name evidence="7" type="primary">rnpA</name>
    <name evidence="9" type="ORF">CBF30_06265</name>
</gene>
<keyword evidence="4 7" id="KW-0255">Endonuclease</keyword>